<dbReference type="PANTHER" id="PTHR31683:SF208">
    <property type="entry name" value="PECTATE LYASE"/>
    <property type="match status" value="1"/>
</dbReference>
<evidence type="ECO:0000313" key="1">
    <source>
        <dbReference type="EMBL" id="MBA0746548.1"/>
    </source>
</evidence>
<gene>
    <name evidence="1" type="ORF">Gogos_009056</name>
</gene>
<dbReference type="PANTHER" id="PTHR31683">
    <property type="entry name" value="PECTATE LYASE 18-RELATED"/>
    <property type="match status" value="1"/>
</dbReference>
<reference evidence="1 2" key="1">
    <citation type="journal article" date="2019" name="Genome Biol. Evol.">
        <title>Insights into the evolution of the New World diploid cottons (Gossypium, subgenus Houzingenia) based on genome sequencing.</title>
        <authorList>
            <person name="Grover C.E."/>
            <person name="Arick M.A. 2nd"/>
            <person name="Thrash A."/>
            <person name="Conover J.L."/>
            <person name="Sanders W.S."/>
            <person name="Peterson D.G."/>
            <person name="Frelichowski J.E."/>
            <person name="Scheffler J.A."/>
            <person name="Scheffler B.E."/>
            <person name="Wendel J.F."/>
        </authorList>
    </citation>
    <scope>NUCLEOTIDE SEQUENCE [LARGE SCALE GENOMIC DNA]</scope>
    <source>
        <strain evidence="1">5</strain>
        <tissue evidence="1">Leaf</tissue>
    </source>
</reference>
<dbReference type="OrthoDB" id="10448231at2759"/>
<dbReference type="AlphaFoldDB" id="A0A7J9CDU2"/>
<comment type="caution">
    <text evidence="1">The sequence shown here is derived from an EMBL/GenBank/DDBJ whole genome shotgun (WGS) entry which is preliminary data.</text>
</comment>
<accession>A0A7J9CDU2</accession>
<dbReference type="EMBL" id="JABEZY010000009">
    <property type="protein sequence ID" value="MBA0746548.1"/>
    <property type="molecule type" value="Genomic_DNA"/>
</dbReference>
<dbReference type="GO" id="GO:0030570">
    <property type="term" value="F:pectate lyase activity"/>
    <property type="evidence" value="ECO:0007669"/>
    <property type="project" value="InterPro"/>
</dbReference>
<sequence length="186" mass="21114">MFGASDSYIFDKKMLITITFNHFGTGLVQRSLGVDLVLFMSSTMTTFTGSYMPLVAPATIQLSSRAINIPRQGYHFENSAYYTPFDDPNVNKLFNAYKMIPFQPCQLVLELTNIERILEEKKKGLGPLFQDHYTNLVDSCWRYDPNLEKNKKWLANSAPGFAPGTNASKEVTSRGLLPPAEWKNWN</sequence>
<protein>
    <submittedName>
        <fullName evidence="1">Uncharacterized protein</fullName>
    </submittedName>
</protein>
<organism evidence="1 2">
    <name type="scientific">Gossypium gossypioides</name>
    <name type="common">Mexican cotton</name>
    <name type="synonym">Selera gossypioides</name>
    <dbReference type="NCBI Taxonomy" id="34282"/>
    <lineage>
        <taxon>Eukaryota</taxon>
        <taxon>Viridiplantae</taxon>
        <taxon>Streptophyta</taxon>
        <taxon>Embryophyta</taxon>
        <taxon>Tracheophyta</taxon>
        <taxon>Spermatophyta</taxon>
        <taxon>Magnoliopsida</taxon>
        <taxon>eudicotyledons</taxon>
        <taxon>Gunneridae</taxon>
        <taxon>Pentapetalae</taxon>
        <taxon>rosids</taxon>
        <taxon>malvids</taxon>
        <taxon>Malvales</taxon>
        <taxon>Malvaceae</taxon>
        <taxon>Malvoideae</taxon>
        <taxon>Gossypium</taxon>
    </lineage>
</organism>
<proteinExistence type="predicted"/>
<dbReference type="InterPro" id="IPR045032">
    <property type="entry name" value="PEL"/>
</dbReference>
<keyword evidence="2" id="KW-1185">Reference proteome</keyword>
<evidence type="ECO:0000313" key="2">
    <source>
        <dbReference type="Proteomes" id="UP000593579"/>
    </source>
</evidence>
<dbReference type="Proteomes" id="UP000593579">
    <property type="component" value="Unassembled WGS sequence"/>
</dbReference>
<name>A0A7J9CDU2_GOSGO</name>